<dbReference type="GO" id="GO:0015934">
    <property type="term" value="C:large ribosomal subunit"/>
    <property type="evidence" value="ECO:0007669"/>
    <property type="project" value="InterPro"/>
</dbReference>
<sequence length="91" mass="10458">MGGVQTQRHTKGKRNRRRSHLALKKTFLAICDKCEREVLPHYICAYCGFYNGREVIDVLAKLDKKEKKKRLKEEAAHAAHGEHKGGENMPK</sequence>
<feature type="region of interest" description="Disordered" evidence="6">
    <location>
        <begin position="70"/>
        <end position="91"/>
    </location>
</feature>
<dbReference type="Proteomes" id="UP000176431">
    <property type="component" value="Unassembled WGS sequence"/>
</dbReference>
<protein>
    <recommendedName>
        <fullName evidence="4 5">Large ribosomal subunit protein bL32</fullName>
    </recommendedName>
</protein>
<dbReference type="InterPro" id="IPR002677">
    <property type="entry name" value="Ribosomal_bL32"/>
</dbReference>
<dbReference type="GO" id="GO:0003735">
    <property type="term" value="F:structural constituent of ribosome"/>
    <property type="evidence" value="ECO:0007669"/>
    <property type="project" value="InterPro"/>
</dbReference>
<dbReference type="PANTHER" id="PTHR35534:SF1">
    <property type="entry name" value="LARGE RIBOSOMAL SUBUNIT PROTEIN BL32"/>
    <property type="match status" value="1"/>
</dbReference>
<reference evidence="7 8" key="1">
    <citation type="journal article" date="2016" name="Nat. Commun.">
        <title>Thousands of microbial genomes shed light on interconnected biogeochemical processes in an aquifer system.</title>
        <authorList>
            <person name="Anantharaman K."/>
            <person name="Brown C.T."/>
            <person name="Hug L.A."/>
            <person name="Sharon I."/>
            <person name="Castelle C.J."/>
            <person name="Probst A.J."/>
            <person name="Thomas B.C."/>
            <person name="Singh A."/>
            <person name="Wilkins M.J."/>
            <person name="Karaoz U."/>
            <person name="Brodie E.L."/>
            <person name="Williams K.H."/>
            <person name="Hubbard S.S."/>
            <person name="Banfield J.F."/>
        </authorList>
    </citation>
    <scope>NUCLEOTIDE SEQUENCE [LARGE SCALE GENOMIC DNA]</scope>
</reference>
<evidence type="ECO:0000256" key="4">
    <source>
        <dbReference type="ARBA" id="ARBA00035178"/>
    </source>
</evidence>
<name>A0A1F5B4V6_9BACT</name>
<dbReference type="PANTHER" id="PTHR35534">
    <property type="entry name" value="50S RIBOSOMAL PROTEIN L32"/>
    <property type="match status" value="1"/>
</dbReference>
<comment type="caution">
    <text evidence="7">The sequence shown here is derived from an EMBL/GenBank/DDBJ whole genome shotgun (WGS) entry which is preliminary data.</text>
</comment>
<dbReference type="GO" id="GO:0006412">
    <property type="term" value="P:translation"/>
    <property type="evidence" value="ECO:0007669"/>
    <property type="project" value="UniProtKB-UniRule"/>
</dbReference>
<evidence type="ECO:0000256" key="3">
    <source>
        <dbReference type="ARBA" id="ARBA00023274"/>
    </source>
</evidence>
<dbReference type="SUPFAM" id="SSF57829">
    <property type="entry name" value="Zn-binding ribosomal proteins"/>
    <property type="match status" value="1"/>
</dbReference>
<evidence type="ECO:0000256" key="5">
    <source>
        <dbReference type="HAMAP-Rule" id="MF_00340"/>
    </source>
</evidence>
<keyword evidence="3 5" id="KW-0687">Ribonucleoprotein</keyword>
<accession>A0A1F5B4V6</accession>
<evidence type="ECO:0000256" key="2">
    <source>
        <dbReference type="ARBA" id="ARBA00022980"/>
    </source>
</evidence>
<evidence type="ECO:0000313" key="8">
    <source>
        <dbReference type="Proteomes" id="UP000176431"/>
    </source>
</evidence>
<dbReference type="InterPro" id="IPR011332">
    <property type="entry name" value="Ribosomal_zn-bd"/>
</dbReference>
<dbReference type="Pfam" id="PF01783">
    <property type="entry name" value="Ribosomal_L32p"/>
    <property type="match status" value="1"/>
</dbReference>
<comment type="similarity">
    <text evidence="1 5">Belongs to the bacterial ribosomal protein bL32 family.</text>
</comment>
<dbReference type="NCBIfam" id="TIGR01031">
    <property type="entry name" value="rpmF_bact"/>
    <property type="match status" value="1"/>
</dbReference>
<dbReference type="EMBL" id="MEYK01000006">
    <property type="protein sequence ID" value="OGD25655.1"/>
    <property type="molecule type" value="Genomic_DNA"/>
</dbReference>
<keyword evidence="2 5" id="KW-0689">Ribosomal protein</keyword>
<dbReference type="InterPro" id="IPR044957">
    <property type="entry name" value="Ribosomal_bL32_bact"/>
</dbReference>
<evidence type="ECO:0000256" key="6">
    <source>
        <dbReference type="SAM" id="MobiDB-lite"/>
    </source>
</evidence>
<dbReference type="HAMAP" id="MF_00340">
    <property type="entry name" value="Ribosomal_bL32"/>
    <property type="match status" value="1"/>
</dbReference>
<gene>
    <name evidence="5" type="primary">rpmF</name>
    <name evidence="7" type="ORF">A2819_00815</name>
</gene>
<proteinExistence type="inferred from homology"/>
<organism evidence="7 8">
    <name type="scientific">Candidatus Azambacteria bacterium RIFCSPHIGHO2_01_FULL_40_24</name>
    <dbReference type="NCBI Taxonomy" id="1797301"/>
    <lineage>
        <taxon>Bacteria</taxon>
        <taxon>Candidatus Azamiibacteriota</taxon>
    </lineage>
</organism>
<evidence type="ECO:0000313" key="7">
    <source>
        <dbReference type="EMBL" id="OGD25655.1"/>
    </source>
</evidence>
<evidence type="ECO:0000256" key="1">
    <source>
        <dbReference type="ARBA" id="ARBA00008560"/>
    </source>
</evidence>
<dbReference type="AlphaFoldDB" id="A0A1F5B4V6"/>